<name>A0A412X3K3_9BACT</name>
<dbReference type="GO" id="GO:0016989">
    <property type="term" value="F:sigma factor antagonist activity"/>
    <property type="evidence" value="ECO:0007669"/>
    <property type="project" value="TreeGrafter"/>
</dbReference>
<keyword evidence="1" id="KW-1133">Transmembrane helix</keyword>
<evidence type="ECO:0000259" key="2">
    <source>
        <dbReference type="Pfam" id="PF04773"/>
    </source>
</evidence>
<dbReference type="AlphaFoldDB" id="A0A412X3K3"/>
<dbReference type="PANTHER" id="PTHR30273">
    <property type="entry name" value="PERIPLASMIC SIGNAL SENSOR AND SIGMA FACTOR ACTIVATOR FECR-RELATED"/>
    <property type="match status" value="1"/>
</dbReference>
<keyword evidence="1" id="KW-0472">Membrane</keyword>
<sequence length="405" mass="47092">MIRIKGKKDNPMGSEDKKFESYFHRAHHLVEELVSTYGKNLSLDENGEFNTFLKENHLSGELVDRLTSAEIHREYYDRLAQEDQEKNLALLLERMREKKPKQKKLRIWYRVAASVAATVAFVFCLISGQKEEKYDDWYSQVVTEQYTQPTLILENDSSLILADYAREAIVNRDYEIEKLQENTLKYTTTGQSGSLRYNKLIVPRKYTYTLKFSDGTEVILNAGSILRYPVDFAGDKREVELVGEAFFKVAKSDKPFLVRMGENNITVYGTQFNVYSRENHDLEIVLVEGSIGFKAGNQKEIKLRPSQMVVRQLENGEIRVKEVNPRDYIMWVENMFVFKGQTLGRIMSELSIWYGVQIKVRPDQENTKLTLITNKDNSLDEVFKFITEITGVEIIKIGNMEYRTE</sequence>
<protein>
    <submittedName>
        <fullName evidence="4">FecR family protein</fullName>
    </submittedName>
</protein>
<dbReference type="InterPro" id="IPR012373">
    <property type="entry name" value="Ferrdict_sens_TM"/>
</dbReference>
<gene>
    <name evidence="4" type="ORF">DWW18_06210</name>
</gene>
<dbReference type="RefSeq" id="WP_118259408.1">
    <property type="nucleotide sequence ID" value="NZ_CALBWO010000034.1"/>
</dbReference>
<evidence type="ECO:0000313" key="5">
    <source>
        <dbReference type="Proteomes" id="UP000283589"/>
    </source>
</evidence>
<dbReference type="InterPro" id="IPR032508">
    <property type="entry name" value="FecR_C"/>
</dbReference>
<dbReference type="Proteomes" id="UP000283589">
    <property type="component" value="Unassembled WGS sequence"/>
</dbReference>
<comment type="caution">
    <text evidence="4">The sequence shown here is derived from an EMBL/GenBank/DDBJ whole genome shotgun (WGS) entry which is preliminary data.</text>
</comment>
<dbReference type="PANTHER" id="PTHR30273:SF2">
    <property type="entry name" value="PROTEIN FECR"/>
    <property type="match status" value="1"/>
</dbReference>
<dbReference type="Gene3D" id="2.60.120.1440">
    <property type="match status" value="1"/>
</dbReference>
<feature type="domain" description="FecR protein" evidence="2">
    <location>
        <begin position="209"/>
        <end position="291"/>
    </location>
</feature>
<evidence type="ECO:0000313" key="4">
    <source>
        <dbReference type="EMBL" id="RGV35162.1"/>
    </source>
</evidence>
<evidence type="ECO:0000256" key="1">
    <source>
        <dbReference type="SAM" id="Phobius"/>
    </source>
</evidence>
<dbReference type="Gene3D" id="3.55.50.30">
    <property type="match status" value="1"/>
</dbReference>
<dbReference type="Pfam" id="PF16344">
    <property type="entry name" value="FecR_C"/>
    <property type="match status" value="1"/>
</dbReference>
<dbReference type="EMBL" id="QRZA01000005">
    <property type="protein sequence ID" value="RGV35162.1"/>
    <property type="molecule type" value="Genomic_DNA"/>
</dbReference>
<accession>A0A412X3K3</accession>
<feature type="domain" description="Protein FecR C-terminal" evidence="3">
    <location>
        <begin position="336"/>
        <end position="397"/>
    </location>
</feature>
<dbReference type="InterPro" id="IPR006860">
    <property type="entry name" value="FecR"/>
</dbReference>
<dbReference type="Pfam" id="PF04773">
    <property type="entry name" value="FecR"/>
    <property type="match status" value="1"/>
</dbReference>
<feature type="transmembrane region" description="Helical" evidence="1">
    <location>
        <begin position="107"/>
        <end position="128"/>
    </location>
</feature>
<evidence type="ECO:0000259" key="3">
    <source>
        <dbReference type="Pfam" id="PF16344"/>
    </source>
</evidence>
<keyword evidence="1" id="KW-0812">Transmembrane</keyword>
<proteinExistence type="predicted"/>
<reference evidence="4 5" key="1">
    <citation type="submission" date="2018-08" db="EMBL/GenBank/DDBJ databases">
        <title>A genome reference for cultivated species of the human gut microbiota.</title>
        <authorList>
            <person name="Zou Y."/>
            <person name="Xue W."/>
            <person name="Luo G."/>
        </authorList>
    </citation>
    <scope>NUCLEOTIDE SEQUENCE [LARGE SCALE GENOMIC DNA]</scope>
    <source>
        <strain evidence="4 5">AF14-49</strain>
    </source>
</reference>
<organism evidence="4 5">
    <name type="scientific">Butyricimonas virosa</name>
    <dbReference type="NCBI Taxonomy" id="544645"/>
    <lineage>
        <taxon>Bacteria</taxon>
        <taxon>Pseudomonadati</taxon>
        <taxon>Bacteroidota</taxon>
        <taxon>Bacteroidia</taxon>
        <taxon>Bacteroidales</taxon>
        <taxon>Odoribacteraceae</taxon>
        <taxon>Butyricimonas</taxon>
    </lineage>
</organism>